<name>A0A180G2T3_PUCT1</name>
<gene>
    <name evidence="2" type="ORF">PTTG_29623</name>
</gene>
<proteinExistence type="predicted"/>
<sequence>MEITRGCSPNPEFLWVYSSPHKNPAASQLASLVLCETTVDRQCRCWIGWPGNGSHNMNLPGNQPELTFASDLTSSGFYQAFVTIDKFLKHSFESRILLEPAKLVKNADQLSERRTELQTFRAVFPTSQNSTLLIKKHGRFGREEATIDQFLESDKCKELPKLKSTMFRGQLTRQPSTRTKKATSQLENDKPSTSTGKNKHQSRGSPATTLDSGGGHKSKRAVSTGSPAIRKDDPDSTHHLDPFLRGDPLSSLGKVRKRIQ</sequence>
<reference evidence="2" key="1">
    <citation type="submission" date="2009-11" db="EMBL/GenBank/DDBJ databases">
        <authorList>
            <consortium name="The Broad Institute Genome Sequencing Platform"/>
            <person name="Ward D."/>
            <person name="Feldgarden M."/>
            <person name="Earl A."/>
            <person name="Young S.K."/>
            <person name="Zeng Q."/>
            <person name="Koehrsen M."/>
            <person name="Alvarado L."/>
            <person name="Berlin A."/>
            <person name="Bochicchio J."/>
            <person name="Borenstein D."/>
            <person name="Chapman S.B."/>
            <person name="Chen Z."/>
            <person name="Engels R."/>
            <person name="Freedman E."/>
            <person name="Gellesch M."/>
            <person name="Goldberg J."/>
            <person name="Griggs A."/>
            <person name="Gujja S."/>
            <person name="Heilman E."/>
            <person name="Heiman D."/>
            <person name="Hepburn T."/>
            <person name="Howarth C."/>
            <person name="Jen D."/>
            <person name="Larson L."/>
            <person name="Lewis B."/>
            <person name="Mehta T."/>
            <person name="Park D."/>
            <person name="Pearson M."/>
            <person name="Roberts A."/>
            <person name="Saif S."/>
            <person name="Shea T."/>
            <person name="Shenoy N."/>
            <person name="Sisk P."/>
            <person name="Stolte C."/>
            <person name="Sykes S."/>
            <person name="Thomson T."/>
            <person name="Walk T."/>
            <person name="White J."/>
            <person name="Yandava C."/>
            <person name="Izard J."/>
            <person name="Baranova O.V."/>
            <person name="Blanton J.M."/>
            <person name="Tanner A.C."/>
            <person name="Dewhirst F.E."/>
            <person name="Haas B."/>
            <person name="Nusbaum C."/>
            <person name="Birren B."/>
        </authorList>
    </citation>
    <scope>NUCLEOTIDE SEQUENCE [LARGE SCALE GENOMIC DNA]</scope>
    <source>
        <strain evidence="2">1-1 BBBD Race 1</strain>
    </source>
</reference>
<feature type="region of interest" description="Disordered" evidence="1">
    <location>
        <begin position="162"/>
        <end position="260"/>
    </location>
</feature>
<dbReference type="EMBL" id="ADAS02000650">
    <property type="protein sequence ID" value="OAV87006.1"/>
    <property type="molecule type" value="Genomic_DNA"/>
</dbReference>
<feature type="compositionally biased region" description="Polar residues" evidence="1">
    <location>
        <begin position="171"/>
        <end position="196"/>
    </location>
</feature>
<evidence type="ECO:0000313" key="4">
    <source>
        <dbReference type="Proteomes" id="UP000005240"/>
    </source>
</evidence>
<protein>
    <submittedName>
        <fullName evidence="2 3">Uncharacterized protein</fullName>
    </submittedName>
</protein>
<evidence type="ECO:0000313" key="2">
    <source>
        <dbReference type="EMBL" id="OAV87006.1"/>
    </source>
</evidence>
<dbReference type="OrthoDB" id="436852at2759"/>
<dbReference type="Proteomes" id="UP000005240">
    <property type="component" value="Unassembled WGS sequence"/>
</dbReference>
<dbReference type="VEuPathDB" id="FungiDB:PTTG_29623"/>
<evidence type="ECO:0000313" key="3">
    <source>
        <dbReference type="EnsemblFungi" id="PTTG_29623-t43_1-p1"/>
    </source>
</evidence>
<dbReference type="AlphaFoldDB" id="A0A180G2T3"/>
<feature type="compositionally biased region" description="Basic and acidic residues" evidence="1">
    <location>
        <begin position="229"/>
        <end position="244"/>
    </location>
</feature>
<reference evidence="2" key="2">
    <citation type="submission" date="2016-05" db="EMBL/GenBank/DDBJ databases">
        <title>Comparative analysis highlights variable genome content of wheat rusts and divergence of the mating loci.</title>
        <authorList>
            <person name="Cuomo C.A."/>
            <person name="Bakkeren G."/>
            <person name="Szabo L."/>
            <person name="Khalil H."/>
            <person name="Joly D."/>
            <person name="Goldberg J."/>
            <person name="Young S."/>
            <person name="Zeng Q."/>
            <person name="Fellers J."/>
        </authorList>
    </citation>
    <scope>NUCLEOTIDE SEQUENCE [LARGE SCALE GENOMIC DNA]</scope>
    <source>
        <strain evidence="2">1-1 BBBD Race 1</strain>
    </source>
</reference>
<accession>A0A180G2T3</accession>
<reference evidence="3" key="4">
    <citation type="submission" date="2025-05" db="UniProtKB">
        <authorList>
            <consortium name="EnsemblFungi"/>
        </authorList>
    </citation>
    <scope>IDENTIFICATION</scope>
    <source>
        <strain evidence="3">isolate 1-1 / race 1 (BBBD)</strain>
    </source>
</reference>
<reference evidence="3 4" key="3">
    <citation type="journal article" date="2017" name="G3 (Bethesda)">
        <title>Comparative analysis highlights variable genome content of wheat rusts and divergence of the mating loci.</title>
        <authorList>
            <person name="Cuomo C.A."/>
            <person name="Bakkeren G."/>
            <person name="Khalil H.B."/>
            <person name="Panwar V."/>
            <person name="Joly D."/>
            <person name="Linning R."/>
            <person name="Sakthikumar S."/>
            <person name="Song X."/>
            <person name="Adiconis X."/>
            <person name="Fan L."/>
            <person name="Goldberg J.M."/>
            <person name="Levin J.Z."/>
            <person name="Young S."/>
            <person name="Zeng Q."/>
            <person name="Anikster Y."/>
            <person name="Bruce M."/>
            <person name="Wang M."/>
            <person name="Yin C."/>
            <person name="McCallum B."/>
            <person name="Szabo L.J."/>
            <person name="Hulbert S."/>
            <person name="Chen X."/>
            <person name="Fellers J.P."/>
        </authorList>
    </citation>
    <scope>NUCLEOTIDE SEQUENCE</scope>
    <source>
        <strain evidence="3">isolate 1-1 / race 1 (BBBD)</strain>
        <strain evidence="4">Isolate 1-1 / race 1 (BBBD)</strain>
    </source>
</reference>
<keyword evidence="4" id="KW-1185">Reference proteome</keyword>
<dbReference type="EnsemblFungi" id="PTTG_29623-t43_1">
    <property type="protein sequence ID" value="PTTG_29623-t43_1-p1"/>
    <property type="gene ID" value="PTTG_29623"/>
</dbReference>
<evidence type="ECO:0000256" key="1">
    <source>
        <dbReference type="SAM" id="MobiDB-lite"/>
    </source>
</evidence>
<organism evidence="2">
    <name type="scientific">Puccinia triticina (isolate 1-1 / race 1 (BBBD))</name>
    <name type="common">Brown leaf rust fungus</name>
    <dbReference type="NCBI Taxonomy" id="630390"/>
    <lineage>
        <taxon>Eukaryota</taxon>
        <taxon>Fungi</taxon>
        <taxon>Dikarya</taxon>
        <taxon>Basidiomycota</taxon>
        <taxon>Pucciniomycotina</taxon>
        <taxon>Pucciniomycetes</taxon>
        <taxon>Pucciniales</taxon>
        <taxon>Pucciniaceae</taxon>
        <taxon>Puccinia</taxon>
    </lineage>
</organism>